<keyword evidence="4" id="KW-1185">Reference proteome</keyword>
<dbReference type="AlphaFoldDB" id="A0A849KX42"/>
<gene>
    <name evidence="3" type="ORF">HMH01_00920</name>
</gene>
<comment type="caution">
    <text evidence="3">The sequence shown here is derived from an EMBL/GenBank/DDBJ whole genome shotgun (WGS) entry which is preliminary data.</text>
</comment>
<dbReference type="PANTHER" id="PTHR34580">
    <property type="match status" value="1"/>
</dbReference>
<sequence length="325" mass="36585">MSFAKALDLLRLADMAMGRHSGVTLEEIAEAFRVSHRTAQRMAGALAEAFPHAVERREDADRRLRIRLRDVPLARLRLSGDAELEALELAIARLRDEGDRRQADRLEGLRDRLLAALPPAEARRAEADAEALLESHGVAARPGPVPKDDPILAEAVAQALRGPYRMRFSYNGTLREVEPYGVLLGARRYLVAKQPNQGEGLRHFRFDRIVGPEVTDIWFGRDPGFDLAAHSARAFGSFQDESQHAEVVWHFTPAAAARAADWRFHPRQQTRPLPDGGLEVRFHASGWLEMAWHLYQWGDQVEVVAPEALRALVHPYRRDDFDALP</sequence>
<evidence type="ECO:0000259" key="1">
    <source>
        <dbReference type="Pfam" id="PF13280"/>
    </source>
</evidence>
<feature type="domain" description="WCX" evidence="2">
    <location>
        <begin position="246"/>
        <end position="313"/>
    </location>
</feature>
<dbReference type="Pfam" id="PF25583">
    <property type="entry name" value="WCX"/>
    <property type="match status" value="1"/>
</dbReference>
<dbReference type="PANTHER" id="PTHR34580:SF1">
    <property type="entry name" value="PROTEIN PAFC"/>
    <property type="match status" value="1"/>
</dbReference>
<evidence type="ECO:0000313" key="3">
    <source>
        <dbReference type="EMBL" id="NNU78987.1"/>
    </source>
</evidence>
<dbReference type="PROSITE" id="PS52050">
    <property type="entry name" value="WYL"/>
    <property type="match status" value="1"/>
</dbReference>
<name>A0A849KX42_9RHOB</name>
<reference evidence="3 4" key="1">
    <citation type="submission" date="2020-05" db="EMBL/GenBank/DDBJ databases">
        <title>Gimesia benthica sp. nov., a novel planctomycete isolated from a deep-sea water sample of the Northwest Indian Ocean.</title>
        <authorList>
            <person name="Wang J."/>
            <person name="Ruan C."/>
            <person name="Song L."/>
            <person name="Zhu Y."/>
            <person name="Li A."/>
            <person name="Zheng X."/>
            <person name="Wang L."/>
            <person name="Lu Z."/>
            <person name="Huang Y."/>
            <person name="Du W."/>
            <person name="Zhou Y."/>
            <person name="Huang L."/>
            <person name="Dai X."/>
        </authorList>
    </citation>
    <scope>NUCLEOTIDE SEQUENCE [LARGE SCALE GENOMIC DNA]</scope>
    <source>
        <strain evidence="3 4">YYQ-30</strain>
    </source>
</reference>
<organism evidence="3 4">
    <name type="scientific">Halovulum dunhuangense</name>
    <dbReference type="NCBI Taxonomy" id="1505036"/>
    <lineage>
        <taxon>Bacteria</taxon>
        <taxon>Pseudomonadati</taxon>
        <taxon>Pseudomonadota</taxon>
        <taxon>Alphaproteobacteria</taxon>
        <taxon>Rhodobacterales</taxon>
        <taxon>Paracoccaceae</taxon>
        <taxon>Halovulum</taxon>
    </lineage>
</organism>
<dbReference type="InterPro" id="IPR026881">
    <property type="entry name" value="WYL_dom"/>
</dbReference>
<dbReference type="EMBL" id="JABFBC010000001">
    <property type="protein sequence ID" value="NNU78987.1"/>
    <property type="molecule type" value="Genomic_DNA"/>
</dbReference>
<evidence type="ECO:0000313" key="4">
    <source>
        <dbReference type="Proteomes" id="UP000572377"/>
    </source>
</evidence>
<dbReference type="Pfam" id="PF13280">
    <property type="entry name" value="WYL"/>
    <property type="match status" value="1"/>
</dbReference>
<dbReference type="RefSeq" id="WP_171321586.1">
    <property type="nucleotide sequence ID" value="NZ_JABFBC010000001.1"/>
</dbReference>
<dbReference type="InterPro" id="IPR057727">
    <property type="entry name" value="WCX_dom"/>
</dbReference>
<dbReference type="InterPro" id="IPR051534">
    <property type="entry name" value="CBASS_pafABC_assoc_protein"/>
</dbReference>
<evidence type="ECO:0000259" key="2">
    <source>
        <dbReference type="Pfam" id="PF25583"/>
    </source>
</evidence>
<accession>A0A849KX42</accession>
<proteinExistence type="predicted"/>
<protein>
    <submittedName>
        <fullName evidence="3">WYL domain-containing protein</fullName>
    </submittedName>
</protein>
<feature type="domain" description="WYL" evidence="1">
    <location>
        <begin position="154"/>
        <end position="213"/>
    </location>
</feature>
<dbReference type="Proteomes" id="UP000572377">
    <property type="component" value="Unassembled WGS sequence"/>
</dbReference>